<reference evidence="6 7" key="1">
    <citation type="journal article" date="2014" name="Genome Announc.">
        <title>Draft Genome Sequence of Streptomyces roseochromogenes subsp. oscitans DS 12.976, Producer of the Aminocoumarin Antibiotic Clorobiocin.</title>
        <authorList>
            <person name="Ruckert C."/>
            <person name="Kalinowski J."/>
            <person name="Heide L."/>
            <person name="Apel A.K."/>
        </authorList>
    </citation>
    <scope>NUCLEOTIDE SEQUENCE [LARGE SCALE GENOMIC DNA]</scope>
    <source>
        <strain evidence="6 7">DS 12.976</strain>
    </source>
</reference>
<dbReference type="InterPro" id="IPR047923">
    <property type="entry name" value="ArpA-like"/>
</dbReference>
<organism evidence="6 7">
    <name type="scientific">Streptomyces roseochromogenus subsp. oscitans DS 12.976</name>
    <dbReference type="NCBI Taxonomy" id="1352936"/>
    <lineage>
        <taxon>Bacteria</taxon>
        <taxon>Bacillati</taxon>
        <taxon>Actinomycetota</taxon>
        <taxon>Actinomycetes</taxon>
        <taxon>Kitasatosporales</taxon>
        <taxon>Streptomycetaceae</taxon>
        <taxon>Streptomyces</taxon>
    </lineage>
</organism>
<dbReference type="EMBL" id="AWQX01000219">
    <property type="protein sequence ID" value="EST26925.1"/>
    <property type="molecule type" value="Genomic_DNA"/>
</dbReference>
<evidence type="ECO:0000256" key="3">
    <source>
        <dbReference type="ARBA" id="ARBA00023163"/>
    </source>
</evidence>
<dbReference type="GO" id="GO:0003700">
    <property type="term" value="F:DNA-binding transcription factor activity"/>
    <property type="evidence" value="ECO:0007669"/>
    <property type="project" value="TreeGrafter"/>
</dbReference>
<dbReference type="PRINTS" id="PR00455">
    <property type="entry name" value="HTHTETR"/>
</dbReference>
<dbReference type="Gene3D" id="1.10.357.10">
    <property type="entry name" value="Tetracycline Repressor, domain 2"/>
    <property type="match status" value="1"/>
</dbReference>
<feature type="domain" description="HTH tetR-type" evidence="5">
    <location>
        <begin position="28"/>
        <end position="88"/>
    </location>
</feature>
<accession>V6K402</accession>
<comment type="caution">
    <text evidence="6">The sequence shown here is derived from an EMBL/GenBank/DDBJ whole genome shotgun (WGS) entry which is preliminary data.</text>
</comment>
<dbReference type="Proteomes" id="UP000017984">
    <property type="component" value="Chromosome"/>
</dbReference>
<dbReference type="PATRIC" id="fig|1352936.5.peg.5504"/>
<dbReference type="RefSeq" id="WP_023549827.1">
    <property type="nucleotide sequence ID" value="NZ_CM002285.1"/>
</dbReference>
<evidence type="ECO:0000313" key="6">
    <source>
        <dbReference type="EMBL" id="EST26925.1"/>
    </source>
</evidence>
<dbReference type="STRING" id="1352936.M878_26345"/>
<dbReference type="InterPro" id="IPR054126">
    <property type="entry name" value="CprB_TetR_C"/>
</dbReference>
<dbReference type="HOGENOM" id="CLU_069356_8_0_11"/>
<evidence type="ECO:0000256" key="4">
    <source>
        <dbReference type="PROSITE-ProRule" id="PRU00335"/>
    </source>
</evidence>
<dbReference type="SUPFAM" id="SSF46689">
    <property type="entry name" value="Homeodomain-like"/>
    <property type="match status" value="1"/>
</dbReference>
<keyword evidence="2 4" id="KW-0238">DNA-binding</keyword>
<dbReference type="AlphaFoldDB" id="V6K402"/>
<dbReference type="SUPFAM" id="SSF48498">
    <property type="entry name" value="Tetracyclin repressor-like, C-terminal domain"/>
    <property type="match status" value="1"/>
</dbReference>
<keyword evidence="1" id="KW-0805">Transcription regulation</keyword>
<protein>
    <recommendedName>
        <fullName evidence="5">HTH tetR-type domain-containing protein</fullName>
    </recommendedName>
</protein>
<evidence type="ECO:0000259" key="5">
    <source>
        <dbReference type="PROSITE" id="PS50977"/>
    </source>
</evidence>
<gene>
    <name evidence="6" type="ORF">M878_26345</name>
</gene>
<keyword evidence="7" id="KW-1185">Reference proteome</keyword>
<dbReference type="NCBIfam" id="NF041196">
    <property type="entry name" value="ScbR_bind_reg"/>
    <property type="match status" value="1"/>
</dbReference>
<feature type="DNA-binding region" description="H-T-H motif" evidence="4">
    <location>
        <begin position="51"/>
        <end position="70"/>
    </location>
</feature>
<evidence type="ECO:0000313" key="7">
    <source>
        <dbReference type="Proteomes" id="UP000017984"/>
    </source>
</evidence>
<dbReference type="InterPro" id="IPR009057">
    <property type="entry name" value="Homeodomain-like_sf"/>
</dbReference>
<dbReference type="OrthoDB" id="3237195at2"/>
<dbReference type="PANTHER" id="PTHR30055:SF234">
    <property type="entry name" value="HTH-TYPE TRANSCRIPTIONAL REGULATOR BETI"/>
    <property type="match status" value="1"/>
</dbReference>
<sequence length="214" mass="23424">MTSKITIPGWTGSPTEDRLPDLRQERAVQTRAQVLRAAAEEFAEKGFKSTSIQDVAKRVGMTKGAVYFHFPNKEILAIAVVEAHYSRWPELLEGILAEGHPPLDTVVRVLDGAAKAFATDIVVQAGARLQLERSLIDAQLPQPYVGWTQLLAHLLTSAKEAGELRAGVDPEAAARALVSGFFGVQHVSDTLTGRADLLDRWPEFRDLVMTSLRA</sequence>
<dbReference type="PANTHER" id="PTHR30055">
    <property type="entry name" value="HTH-TYPE TRANSCRIPTIONAL REGULATOR RUTR"/>
    <property type="match status" value="1"/>
</dbReference>
<dbReference type="Pfam" id="PF00440">
    <property type="entry name" value="TetR_N"/>
    <property type="match status" value="1"/>
</dbReference>
<dbReference type="GO" id="GO:0000976">
    <property type="term" value="F:transcription cis-regulatory region binding"/>
    <property type="evidence" value="ECO:0007669"/>
    <property type="project" value="TreeGrafter"/>
</dbReference>
<dbReference type="InterPro" id="IPR036271">
    <property type="entry name" value="Tet_transcr_reg_TetR-rel_C_sf"/>
</dbReference>
<evidence type="ECO:0000256" key="1">
    <source>
        <dbReference type="ARBA" id="ARBA00023015"/>
    </source>
</evidence>
<dbReference type="InterPro" id="IPR001647">
    <property type="entry name" value="HTH_TetR"/>
</dbReference>
<dbReference type="PROSITE" id="PS50977">
    <property type="entry name" value="HTH_TETR_2"/>
    <property type="match status" value="1"/>
</dbReference>
<name>V6K402_STRRC</name>
<dbReference type="InterPro" id="IPR050109">
    <property type="entry name" value="HTH-type_TetR-like_transc_reg"/>
</dbReference>
<keyword evidence="3" id="KW-0804">Transcription</keyword>
<dbReference type="Pfam" id="PF21935">
    <property type="entry name" value="TetR_C_45"/>
    <property type="match status" value="1"/>
</dbReference>
<proteinExistence type="predicted"/>
<evidence type="ECO:0000256" key="2">
    <source>
        <dbReference type="ARBA" id="ARBA00023125"/>
    </source>
</evidence>